<feature type="domain" description="NAD-dependent epimerase/dehydratase" evidence="5">
    <location>
        <begin position="11"/>
        <end position="236"/>
    </location>
</feature>
<keyword evidence="2" id="KW-0210">Decarboxylase</keyword>
<accession>A0ABU9XQ84</accession>
<evidence type="ECO:0000256" key="1">
    <source>
        <dbReference type="ARBA" id="ARBA00001911"/>
    </source>
</evidence>
<organism evidence="6 7">
    <name type="scientific">Sphingomonas qilianensis</name>
    <dbReference type="NCBI Taxonomy" id="1736690"/>
    <lineage>
        <taxon>Bacteria</taxon>
        <taxon>Pseudomonadati</taxon>
        <taxon>Pseudomonadota</taxon>
        <taxon>Alphaproteobacteria</taxon>
        <taxon>Sphingomonadales</taxon>
        <taxon>Sphingomonadaceae</taxon>
        <taxon>Sphingomonas</taxon>
    </lineage>
</organism>
<keyword evidence="4" id="KW-0456">Lyase</keyword>
<comment type="cofactor">
    <cofactor evidence="1">
        <name>NAD(+)</name>
        <dbReference type="ChEBI" id="CHEBI:57540"/>
    </cofactor>
</comment>
<evidence type="ECO:0000256" key="3">
    <source>
        <dbReference type="ARBA" id="ARBA00023027"/>
    </source>
</evidence>
<dbReference type="RefSeq" id="WP_345862900.1">
    <property type="nucleotide sequence ID" value="NZ_JBDIMF010000001.1"/>
</dbReference>
<dbReference type="InterPro" id="IPR036291">
    <property type="entry name" value="NAD(P)-bd_dom_sf"/>
</dbReference>
<evidence type="ECO:0000256" key="2">
    <source>
        <dbReference type="ARBA" id="ARBA00022793"/>
    </source>
</evidence>
<name>A0ABU9XQ84_9SPHN</name>
<keyword evidence="3" id="KW-0520">NAD</keyword>
<evidence type="ECO:0000256" key="4">
    <source>
        <dbReference type="ARBA" id="ARBA00023239"/>
    </source>
</evidence>
<keyword evidence="7" id="KW-1185">Reference proteome</keyword>
<sequence>MVRLYDDRKRILVTGGAGFVGSHLIDRLLEQGHEVLCVDNLFTGSKRNIEHLHNHPRLEFQRHDVCLPLYVEVDEIYNLACPASPIHYQHDPVQTTKTSVHGAINMLGLAKRVKAKIFQASTSEVYGDPAVHPQPEEYWGNVNPIGTRSCYDEGKRCAETLFFDYHRQHGLDIKVARIFNTYGPRMHPADGRVVSNFIVQALSGEPITIYGDGAQTRSFCYVDDLVAGIITMMETGPDITGPINLGNPIEFTMIELAELVLQLTGSRSELIRLPLPADDPRQRKPDIAKARDILGWQPSVALADGLKSTIDYFAHRVR</sequence>
<comment type="caution">
    <text evidence="6">The sequence shown here is derived from an EMBL/GenBank/DDBJ whole genome shotgun (WGS) entry which is preliminary data.</text>
</comment>
<gene>
    <name evidence="6" type="ORF">ABC969_03190</name>
</gene>
<evidence type="ECO:0000313" key="6">
    <source>
        <dbReference type="EMBL" id="MEN2785423.1"/>
    </source>
</evidence>
<dbReference type="InterPro" id="IPR044516">
    <property type="entry name" value="UXS-like"/>
</dbReference>
<reference evidence="6 7" key="1">
    <citation type="submission" date="2024-05" db="EMBL/GenBank/DDBJ databases">
        <authorList>
            <person name="Liu Q."/>
            <person name="Xin Y.-H."/>
        </authorList>
    </citation>
    <scope>NUCLEOTIDE SEQUENCE [LARGE SCALE GENOMIC DNA]</scope>
    <source>
        <strain evidence="6 7">CGMCC 1.15349</strain>
    </source>
</reference>
<protein>
    <submittedName>
        <fullName evidence="6">UDP-glucuronic acid decarboxylase family protein</fullName>
    </submittedName>
</protein>
<dbReference type="Pfam" id="PF01370">
    <property type="entry name" value="Epimerase"/>
    <property type="match status" value="1"/>
</dbReference>
<dbReference type="Proteomes" id="UP001404104">
    <property type="component" value="Unassembled WGS sequence"/>
</dbReference>
<dbReference type="CDD" id="cd05230">
    <property type="entry name" value="UGD_SDR_e"/>
    <property type="match status" value="1"/>
</dbReference>
<evidence type="ECO:0000259" key="5">
    <source>
        <dbReference type="Pfam" id="PF01370"/>
    </source>
</evidence>
<proteinExistence type="predicted"/>
<dbReference type="SUPFAM" id="SSF51735">
    <property type="entry name" value="NAD(P)-binding Rossmann-fold domains"/>
    <property type="match status" value="1"/>
</dbReference>
<dbReference type="PANTHER" id="PTHR43078">
    <property type="entry name" value="UDP-GLUCURONIC ACID DECARBOXYLASE-RELATED"/>
    <property type="match status" value="1"/>
</dbReference>
<dbReference type="PANTHER" id="PTHR43078:SF6">
    <property type="entry name" value="UDP-GLUCURONIC ACID DECARBOXYLASE 1"/>
    <property type="match status" value="1"/>
</dbReference>
<dbReference type="EMBL" id="JBDIMF010000001">
    <property type="protein sequence ID" value="MEN2785423.1"/>
    <property type="molecule type" value="Genomic_DNA"/>
</dbReference>
<dbReference type="Gene3D" id="3.40.50.720">
    <property type="entry name" value="NAD(P)-binding Rossmann-like Domain"/>
    <property type="match status" value="1"/>
</dbReference>
<dbReference type="InterPro" id="IPR001509">
    <property type="entry name" value="Epimerase_deHydtase"/>
</dbReference>
<evidence type="ECO:0000313" key="7">
    <source>
        <dbReference type="Proteomes" id="UP001404104"/>
    </source>
</evidence>